<dbReference type="Proteomes" id="UP000307440">
    <property type="component" value="Unassembled WGS sequence"/>
</dbReference>
<protein>
    <submittedName>
        <fullName evidence="1">Uncharacterized protein</fullName>
    </submittedName>
</protein>
<proteinExistence type="predicted"/>
<evidence type="ECO:0000313" key="2">
    <source>
        <dbReference type="Proteomes" id="UP000307440"/>
    </source>
</evidence>
<keyword evidence="2" id="KW-1185">Reference proteome</keyword>
<dbReference type="AlphaFoldDB" id="A0A5C3L7A4"/>
<organism evidence="1 2">
    <name type="scientific">Coprinopsis marcescibilis</name>
    <name type="common">Agaric fungus</name>
    <name type="synonym">Psathyrella marcescibilis</name>
    <dbReference type="NCBI Taxonomy" id="230819"/>
    <lineage>
        <taxon>Eukaryota</taxon>
        <taxon>Fungi</taxon>
        <taxon>Dikarya</taxon>
        <taxon>Basidiomycota</taxon>
        <taxon>Agaricomycotina</taxon>
        <taxon>Agaricomycetes</taxon>
        <taxon>Agaricomycetidae</taxon>
        <taxon>Agaricales</taxon>
        <taxon>Agaricineae</taxon>
        <taxon>Psathyrellaceae</taxon>
        <taxon>Coprinopsis</taxon>
    </lineage>
</organism>
<sequence>GELEHRIVKRFYARTNKIFGFEMQVARHFRRLRVLLKVKARVAENKRQERLVREELRKEGLLKELPKQPGQPDVPTYRISKTHLTPINISRWIADNPNDQALKTFKVDLLDHLLSYFEPLRPHEDDYTDEQRRRISIVNDIIYEHKTIRIQYSTYNMKTEYNFVNPRTDRCHVMLPCEETDPFLKPHPYWYGRVSGIFHATVYYRPPTSTLFEERTIDFLWMRWLGRDLDEDSPGFEGGQLQRVGFLTASDPTAGALGFADPAHVIRAAHILPAFEFGEVDDRLGPSVARRKMDNDEDWGFYYVNP</sequence>
<reference evidence="1 2" key="1">
    <citation type="journal article" date="2019" name="Nat. Ecol. Evol.">
        <title>Megaphylogeny resolves global patterns of mushroom evolution.</title>
        <authorList>
            <person name="Varga T."/>
            <person name="Krizsan K."/>
            <person name="Foldi C."/>
            <person name="Dima B."/>
            <person name="Sanchez-Garcia M."/>
            <person name="Sanchez-Ramirez S."/>
            <person name="Szollosi G.J."/>
            <person name="Szarkandi J.G."/>
            <person name="Papp V."/>
            <person name="Albert L."/>
            <person name="Andreopoulos W."/>
            <person name="Angelini C."/>
            <person name="Antonin V."/>
            <person name="Barry K.W."/>
            <person name="Bougher N.L."/>
            <person name="Buchanan P."/>
            <person name="Buyck B."/>
            <person name="Bense V."/>
            <person name="Catcheside P."/>
            <person name="Chovatia M."/>
            <person name="Cooper J."/>
            <person name="Damon W."/>
            <person name="Desjardin D."/>
            <person name="Finy P."/>
            <person name="Geml J."/>
            <person name="Haridas S."/>
            <person name="Hughes K."/>
            <person name="Justo A."/>
            <person name="Karasinski D."/>
            <person name="Kautmanova I."/>
            <person name="Kiss B."/>
            <person name="Kocsube S."/>
            <person name="Kotiranta H."/>
            <person name="LaButti K.M."/>
            <person name="Lechner B.E."/>
            <person name="Liimatainen K."/>
            <person name="Lipzen A."/>
            <person name="Lukacs Z."/>
            <person name="Mihaltcheva S."/>
            <person name="Morgado L.N."/>
            <person name="Niskanen T."/>
            <person name="Noordeloos M.E."/>
            <person name="Ohm R.A."/>
            <person name="Ortiz-Santana B."/>
            <person name="Ovrebo C."/>
            <person name="Racz N."/>
            <person name="Riley R."/>
            <person name="Savchenko A."/>
            <person name="Shiryaev A."/>
            <person name="Soop K."/>
            <person name="Spirin V."/>
            <person name="Szebenyi C."/>
            <person name="Tomsovsky M."/>
            <person name="Tulloss R.E."/>
            <person name="Uehling J."/>
            <person name="Grigoriev I.V."/>
            <person name="Vagvolgyi C."/>
            <person name="Papp T."/>
            <person name="Martin F.M."/>
            <person name="Miettinen O."/>
            <person name="Hibbett D.S."/>
            <person name="Nagy L.G."/>
        </authorList>
    </citation>
    <scope>NUCLEOTIDE SEQUENCE [LARGE SCALE GENOMIC DNA]</scope>
    <source>
        <strain evidence="1 2">CBS 121175</strain>
    </source>
</reference>
<feature type="non-terminal residue" evidence="1">
    <location>
        <position position="1"/>
    </location>
</feature>
<gene>
    <name evidence="1" type="ORF">FA15DRAFT_584053</name>
</gene>
<dbReference type="EMBL" id="ML210154">
    <property type="protein sequence ID" value="TFK28667.1"/>
    <property type="molecule type" value="Genomic_DNA"/>
</dbReference>
<evidence type="ECO:0000313" key="1">
    <source>
        <dbReference type="EMBL" id="TFK28667.1"/>
    </source>
</evidence>
<accession>A0A5C3L7A4</accession>
<name>A0A5C3L7A4_COPMA</name>
<dbReference type="STRING" id="230819.A0A5C3L7A4"/>
<dbReference type="OrthoDB" id="2692094at2759"/>